<dbReference type="HOGENOM" id="CLU_292608_0_0_1"/>
<dbReference type="SUPFAM" id="SSF51445">
    <property type="entry name" value="(Trans)glycosidases"/>
    <property type="match status" value="2"/>
</dbReference>
<evidence type="ECO:0000259" key="8">
    <source>
        <dbReference type="Pfam" id="PF01301"/>
    </source>
</evidence>
<dbReference type="OMA" id="YWRVKDS"/>
<dbReference type="GO" id="GO:0005975">
    <property type="term" value="P:carbohydrate metabolic process"/>
    <property type="evidence" value="ECO:0007669"/>
    <property type="project" value="InterPro"/>
</dbReference>
<dbReference type="InterPro" id="IPR048912">
    <property type="entry name" value="BetaGal1-like_ABD1"/>
</dbReference>
<dbReference type="FunFam" id="3.20.20.80:FF:000017">
    <property type="entry name" value="Beta-galactosidase"/>
    <property type="match status" value="1"/>
</dbReference>
<evidence type="ECO:0000259" key="10">
    <source>
        <dbReference type="Pfam" id="PF21467"/>
    </source>
</evidence>
<keyword evidence="3" id="KW-0378">Hydrolase</keyword>
<feature type="domain" description="Beta-galactosidase galactose-binding" evidence="10">
    <location>
        <begin position="985"/>
        <end position="1043"/>
    </location>
</feature>
<evidence type="ECO:0000259" key="9">
    <source>
        <dbReference type="Pfam" id="PF21317"/>
    </source>
</evidence>
<dbReference type="InterPro" id="IPR048913">
    <property type="entry name" value="BetaGal_gal-bd"/>
</dbReference>
<keyword evidence="12" id="KW-1185">Reference proteome</keyword>
<comment type="similarity">
    <text evidence="1 6">Belongs to the glycosyl hydrolase 35 family.</text>
</comment>
<evidence type="ECO:0000313" key="12">
    <source>
        <dbReference type="Proteomes" id="UP000008068"/>
    </source>
</evidence>
<evidence type="ECO:0000256" key="4">
    <source>
        <dbReference type="ARBA" id="ARBA00023180"/>
    </source>
</evidence>
<evidence type="ECO:0000256" key="2">
    <source>
        <dbReference type="ARBA" id="ARBA00022729"/>
    </source>
</evidence>
<accession>G0MSH6</accession>
<dbReference type="SUPFAM" id="SSF49785">
    <property type="entry name" value="Galactose-binding domain-like"/>
    <property type="match status" value="1"/>
</dbReference>
<feature type="chain" id="PRO_5003404571" description="Glycoside hydrolase 35 catalytic domain-containing protein" evidence="7">
    <location>
        <begin position="17"/>
        <end position="1074"/>
    </location>
</feature>
<evidence type="ECO:0000256" key="1">
    <source>
        <dbReference type="ARBA" id="ARBA00009809"/>
    </source>
</evidence>
<dbReference type="Gene3D" id="3.20.20.80">
    <property type="entry name" value="Glycosidases"/>
    <property type="match status" value="2"/>
</dbReference>
<feature type="domain" description="Beta-galactosidase 1-like first all-beta" evidence="9">
    <location>
        <begin position="836"/>
        <end position="944"/>
    </location>
</feature>
<reference evidence="12" key="1">
    <citation type="submission" date="2011-07" db="EMBL/GenBank/DDBJ databases">
        <authorList>
            <consortium name="Caenorhabditis brenneri Sequencing and Analysis Consortium"/>
            <person name="Wilson R.K."/>
        </authorList>
    </citation>
    <scope>NUCLEOTIDE SEQUENCE [LARGE SCALE GENOMIC DNA]</scope>
    <source>
        <strain evidence="12">PB2801</strain>
    </source>
</reference>
<keyword evidence="5" id="KW-0326">Glycosidase</keyword>
<feature type="domain" description="Beta-galactosidase 1-like first all-beta" evidence="9">
    <location>
        <begin position="331"/>
        <end position="410"/>
    </location>
</feature>
<evidence type="ECO:0000313" key="11">
    <source>
        <dbReference type="EMBL" id="EGT43157.1"/>
    </source>
</evidence>
<feature type="domain" description="Glycoside hydrolase 35 catalytic" evidence="8">
    <location>
        <begin position="466"/>
        <end position="787"/>
    </location>
</feature>
<dbReference type="OrthoDB" id="1657402at2759"/>
<dbReference type="InterPro" id="IPR001944">
    <property type="entry name" value="Glycoside_Hdrlase_35"/>
</dbReference>
<dbReference type="Pfam" id="PF21317">
    <property type="entry name" value="BetaGal_ABD_1"/>
    <property type="match status" value="2"/>
</dbReference>
<name>G0MSH6_CAEBE</name>
<dbReference type="EMBL" id="GL379810">
    <property type="protein sequence ID" value="EGT43157.1"/>
    <property type="molecule type" value="Genomic_DNA"/>
</dbReference>
<protein>
    <recommendedName>
        <fullName evidence="13">Glycoside hydrolase 35 catalytic domain-containing protein</fullName>
    </recommendedName>
</protein>
<dbReference type="PRINTS" id="PR00742">
    <property type="entry name" value="GLHYDRLASE35"/>
</dbReference>
<dbReference type="InParanoid" id="G0MSH6"/>
<dbReference type="STRING" id="135651.G0MSH6"/>
<dbReference type="eggNOG" id="KOG0496">
    <property type="taxonomic scope" value="Eukaryota"/>
</dbReference>
<dbReference type="PANTHER" id="PTHR23421">
    <property type="entry name" value="BETA-GALACTOSIDASE RELATED"/>
    <property type="match status" value="1"/>
</dbReference>
<proteinExistence type="inferred from homology"/>
<dbReference type="InterPro" id="IPR017853">
    <property type="entry name" value="GH"/>
</dbReference>
<dbReference type="Proteomes" id="UP000008068">
    <property type="component" value="Unassembled WGS sequence"/>
</dbReference>
<dbReference type="InterPro" id="IPR031330">
    <property type="entry name" value="Gly_Hdrlase_35_cat"/>
</dbReference>
<organism evidence="12">
    <name type="scientific">Caenorhabditis brenneri</name>
    <name type="common">Nematode worm</name>
    <dbReference type="NCBI Taxonomy" id="135651"/>
    <lineage>
        <taxon>Eukaryota</taxon>
        <taxon>Metazoa</taxon>
        <taxon>Ecdysozoa</taxon>
        <taxon>Nematoda</taxon>
        <taxon>Chromadorea</taxon>
        <taxon>Rhabditida</taxon>
        <taxon>Rhabditina</taxon>
        <taxon>Rhabditomorpha</taxon>
        <taxon>Rhabditoidea</taxon>
        <taxon>Rhabditidae</taxon>
        <taxon>Peloderinae</taxon>
        <taxon>Caenorhabditis</taxon>
    </lineage>
</organism>
<dbReference type="AlphaFoldDB" id="G0MSH6"/>
<evidence type="ECO:0000256" key="5">
    <source>
        <dbReference type="ARBA" id="ARBA00023295"/>
    </source>
</evidence>
<dbReference type="Pfam" id="PF01301">
    <property type="entry name" value="Glyco_hydro_35"/>
    <property type="match status" value="2"/>
</dbReference>
<dbReference type="InterPro" id="IPR008979">
    <property type="entry name" value="Galactose-bd-like_sf"/>
</dbReference>
<evidence type="ECO:0008006" key="13">
    <source>
        <dbReference type="Google" id="ProtNLM"/>
    </source>
</evidence>
<keyword evidence="2 7" id="KW-0732">Signal</keyword>
<keyword evidence="4" id="KW-0325">Glycoprotein</keyword>
<sequence>MSSMFVLSLLLSLFLGSPDFSENLDLVKFIKLANEKGLYTLIRLGPYISDEWENGGLPWWLIKNSAIKEYRSSDAAFMQEVTQWWNYLLPKVEPLSRKHGGPILMAQIEHYYGLIGICDLLYILDLANLAKKYLGNDVVLYSVDIPMMPFMRCGIVPGILPTIEMQPNSDSNAVNGWFEQQQVLAGGGPRVGSQFLLGSYKLWGLQKNDSYTEAIIMKTLQAGWNLNASMSFHMAHGGTNFGFWNGNNSPYPVTTSYDSYAPISEGGDTTELLLAIRNFISKIPKWPNPPTSVPSMIPKTVYSDIILKPADTVLGFITSGNPKCWQTEDQPMTADDINQAYGFVYYQTMISNCGQLNISTFSDDAYVFLNGQFVGTLYSKMADIHNNTMNLQNCNAGSNTLEIIVENTGRSHTMHPSISKPAIFFGSLLLTNDPMDTYIDTRDTGLQKALRKDSSPSFKIDKVNSQFLLDGDPFTYIAGEIHYFRIPHQKWDDRLKRVRALGFNAITVPVPWNLHQFYTDESPQFSGNLDLVKFIKTANDNGLYTIIRIGPYISAEWDNGGLPWWLIRNKKIAKFRSSDEAFMAEVTQWFKHLLAKISPLMRKNAGPILMVQIEHFYGTLGICDQLYMLQLANLVRENLGNDVVLFTVDPPVIEFLRCGSLPNVLTTIEIVPTGVSGEVQNWFNMQKAFFSGAPAVASQYMINPFKMWAKNVTDPYPNDMIIQTAQTAFALNASISFHMTHGGTNFGYWNGAVDDHPVTTSYDSFAPISEAGDTTELFLAIRNWVSKIPGWAYPPAAVPANVPRTAYDDVQLTVFDTISGFILGVNPECWASKETPQTAEYIRHGYGYLYYNTTIIDCGTLYIPNFADNAYIFLNQDFVGALYKQFNSIHNNTIDVQGCLDQFNSLEIIVEITGRPHNKYPDMSRGLQGDVYMHNVTLENWESCEVPIETYEISMVKNYEKMKNHIIETIDFEKSQSAVTSQPSVFIGNLHIKTAPADTFLDTRGWGKGVVTINQYNIGRYWASIGPQQTLYVPAEFLHKGTNLIMFYEFEGATSACTAVSCTAKFTRFPIFDY</sequence>
<gene>
    <name evidence="11" type="ORF">CAEBREN_02921</name>
</gene>
<dbReference type="FunFam" id="2.60.120.260:FF:000148">
    <property type="entry name" value="Beta-galactosidase, putative"/>
    <property type="match status" value="1"/>
</dbReference>
<dbReference type="Pfam" id="PF21467">
    <property type="entry name" value="BetaGal_gal-bd"/>
    <property type="match status" value="1"/>
</dbReference>
<evidence type="ECO:0000256" key="6">
    <source>
        <dbReference type="RuleBase" id="RU003679"/>
    </source>
</evidence>
<dbReference type="GO" id="GO:0004553">
    <property type="term" value="F:hydrolase activity, hydrolyzing O-glycosyl compounds"/>
    <property type="evidence" value="ECO:0007669"/>
    <property type="project" value="InterPro"/>
</dbReference>
<feature type="domain" description="Glycoside hydrolase 35 catalytic" evidence="8">
    <location>
        <begin position="16"/>
        <end position="282"/>
    </location>
</feature>
<feature type="signal peptide" evidence="7">
    <location>
        <begin position="1"/>
        <end position="16"/>
    </location>
</feature>
<evidence type="ECO:0000256" key="3">
    <source>
        <dbReference type="ARBA" id="ARBA00022801"/>
    </source>
</evidence>
<dbReference type="FunCoup" id="G0MSH6">
    <property type="interactions" value="1079"/>
</dbReference>
<dbReference type="Gene3D" id="2.60.120.260">
    <property type="entry name" value="Galactose-binding domain-like"/>
    <property type="match status" value="3"/>
</dbReference>
<evidence type="ECO:0000256" key="7">
    <source>
        <dbReference type="SAM" id="SignalP"/>
    </source>
</evidence>